<dbReference type="Pfam" id="PF19583">
    <property type="entry name" value="ODP"/>
    <property type="match status" value="1"/>
</dbReference>
<dbReference type="SUPFAM" id="SSF50475">
    <property type="entry name" value="FMN-binding split barrel"/>
    <property type="match status" value="1"/>
</dbReference>
<evidence type="ECO:0000256" key="2">
    <source>
        <dbReference type="ARBA" id="ARBA00006098"/>
    </source>
</evidence>
<dbReference type="CDD" id="cd07709">
    <property type="entry name" value="flavodiiron_proteins_MBL-fold"/>
    <property type="match status" value="1"/>
</dbReference>
<dbReference type="Pfam" id="PF00258">
    <property type="entry name" value="Flavodoxin_1"/>
    <property type="match status" value="1"/>
</dbReference>
<organism evidence="9 10">
    <name type="scientific">Romeriopsis navalis LEGE 11480</name>
    <dbReference type="NCBI Taxonomy" id="2777977"/>
    <lineage>
        <taxon>Bacteria</taxon>
        <taxon>Bacillati</taxon>
        <taxon>Cyanobacteriota</taxon>
        <taxon>Cyanophyceae</taxon>
        <taxon>Leptolyngbyales</taxon>
        <taxon>Leptolyngbyaceae</taxon>
        <taxon>Romeriopsis</taxon>
        <taxon>Romeriopsis navalis</taxon>
    </lineage>
</organism>
<evidence type="ECO:0000256" key="5">
    <source>
        <dbReference type="ARBA" id="ARBA00022982"/>
    </source>
</evidence>
<dbReference type="SUPFAM" id="SSF52218">
    <property type="entry name" value="Flavoproteins"/>
    <property type="match status" value="1"/>
</dbReference>
<dbReference type="Gene3D" id="3.40.50.360">
    <property type="match status" value="1"/>
</dbReference>
<comment type="similarity">
    <text evidence="2">In the C-terminal section; belongs to the flavodoxin reductase family.</text>
</comment>
<keyword evidence="10" id="KW-1185">Reference proteome</keyword>
<evidence type="ECO:0000313" key="10">
    <source>
        <dbReference type="Proteomes" id="UP000625316"/>
    </source>
</evidence>
<dbReference type="InterPro" id="IPR008254">
    <property type="entry name" value="Flavodoxin/NO_synth"/>
</dbReference>
<gene>
    <name evidence="9" type="ORF">IQ266_01595</name>
</gene>
<dbReference type="PROSITE" id="PS00201">
    <property type="entry name" value="FLAVODOXIN"/>
    <property type="match status" value="1"/>
</dbReference>
<sequence length="573" mass="63374">MSATTTRPRDVQVAEIATGTTVFRSRTWDQLKFEAEYSRQKGTTVNSYLIQARDVALIDPPGQSFSDIFIEELQDHEYYQQIDYIVLTHANANRIATLKTLLPLAYRAQIVCSKPAAITLKAAFPDTELPLLIVRAGDVIDLGEDHELKIISKPTPRHPDGIAAFDTATRILFSDKLFGAHLCGDEIFDEDWKAVQEDRQHYFTTIHATHAKQVEDILDKFSRFKAKIYAPGHGPIVRFSVSRLMMDYRDWCNEQKQKSLSVALLYTSAYGNTGMMANAIGNGLSNNNIFVEAINCEYAKTEEVVEAVERCDGFVIGSPTLGGHAPTQIQTALGLILANASKTKMAGVFGSYGWSGEAIDLLESKLLNAGYALGFDSLRVKFKPTPDMLQQCEDSGKEFAQALKKQKKARTPKITSEAQVDRTEQAIGRVVGSLCVITLQRGNTKLVFLTSWVSQATFNPPGVTVALPKDKTEGILDHPGDRFVINVVKEGSNIQKYFQKIQPGKDPLEGVEIDTASNDNPYLKEALSYLECTVQSRLDCNDHWLLYAVVDQGEVLEANGVTAVLHRKSASAV</sequence>
<dbReference type="InterPro" id="IPR029039">
    <property type="entry name" value="Flavoprotein-like_sf"/>
</dbReference>
<evidence type="ECO:0000256" key="4">
    <source>
        <dbReference type="ARBA" id="ARBA00022448"/>
    </source>
</evidence>
<dbReference type="InterPro" id="IPR036866">
    <property type="entry name" value="RibonucZ/Hydroxyglut_hydro"/>
</dbReference>
<reference evidence="9" key="1">
    <citation type="submission" date="2020-10" db="EMBL/GenBank/DDBJ databases">
        <authorList>
            <person name="Castelo-Branco R."/>
            <person name="Eusebio N."/>
            <person name="Adriana R."/>
            <person name="Vieira A."/>
            <person name="Brugerolle De Fraissinette N."/>
            <person name="Rezende De Castro R."/>
            <person name="Schneider M.P."/>
            <person name="Vasconcelos V."/>
            <person name="Leao P.N."/>
        </authorList>
    </citation>
    <scope>NUCLEOTIDE SEQUENCE</scope>
    <source>
        <strain evidence="9">LEGE 11480</strain>
    </source>
</reference>
<dbReference type="SMART" id="SM00849">
    <property type="entry name" value="Lactamase_B"/>
    <property type="match status" value="1"/>
</dbReference>
<protein>
    <submittedName>
        <fullName evidence="9">Diflavin flavoprotein</fullName>
    </submittedName>
</protein>
<keyword evidence="4" id="KW-0813">Transport</keyword>
<dbReference type="InterPro" id="IPR001279">
    <property type="entry name" value="Metallo-B-lactamas"/>
</dbReference>
<evidence type="ECO:0000256" key="1">
    <source>
        <dbReference type="ARBA" id="ARBA00001962"/>
    </source>
</evidence>
<dbReference type="RefSeq" id="WP_264323270.1">
    <property type="nucleotide sequence ID" value="NZ_JADEXQ010000003.1"/>
</dbReference>
<dbReference type="SUPFAM" id="SSF56281">
    <property type="entry name" value="Metallo-hydrolase/oxidoreductase"/>
    <property type="match status" value="1"/>
</dbReference>
<comment type="similarity">
    <text evidence="3">In the N-terminal section; belongs to the zinc metallo-hydrolase group 3 family.</text>
</comment>
<keyword evidence="6" id="KW-0560">Oxidoreductase</keyword>
<accession>A0A928VIM4</accession>
<dbReference type="InterPro" id="IPR045761">
    <property type="entry name" value="ODP_dom"/>
</dbReference>
<evidence type="ECO:0000256" key="7">
    <source>
        <dbReference type="ARBA" id="ARBA00025633"/>
    </source>
</evidence>
<dbReference type="Gene3D" id="3.60.15.10">
    <property type="entry name" value="Ribonuclease Z/Hydroxyacylglutathione hydrolase-like"/>
    <property type="match status" value="1"/>
</dbReference>
<comment type="cofactor">
    <cofactor evidence="1">
        <name>Fe cation</name>
        <dbReference type="ChEBI" id="CHEBI:24875"/>
    </cofactor>
</comment>
<keyword evidence="5" id="KW-0249">Electron transport</keyword>
<name>A0A928VIM4_9CYAN</name>
<dbReference type="PANTHER" id="PTHR32145:SF32">
    <property type="entry name" value="DIFLAVIN FLAVOPROTEIN A 4-RELATED"/>
    <property type="match status" value="1"/>
</dbReference>
<dbReference type="GO" id="GO:0010181">
    <property type="term" value="F:FMN binding"/>
    <property type="evidence" value="ECO:0007669"/>
    <property type="project" value="InterPro"/>
</dbReference>
<dbReference type="InterPro" id="IPR051285">
    <property type="entry name" value="NADH_oxidoreductase_modular"/>
</dbReference>
<comment type="caution">
    <text evidence="9">The sequence shown here is derived from an EMBL/GenBank/DDBJ whole genome shotgun (WGS) entry which is preliminary data.</text>
</comment>
<evidence type="ECO:0000256" key="6">
    <source>
        <dbReference type="ARBA" id="ARBA00023002"/>
    </source>
</evidence>
<dbReference type="InterPro" id="IPR012349">
    <property type="entry name" value="Split_barrel_FMN-bd"/>
</dbReference>
<dbReference type="InterPro" id="IPR002563">
    <property type="entry name" value="Flavin_Rdtase-like_dom"/>
</dbReference>
<dbReference type="Proteomes" id="UP000625316">
    <property type="component" value="Unassembled WGS sequence"/>
</dbReference>
<dbReference type="GO" id="GO:0009055">
    <property type="term" value="F:electron transfer activity"/>
    <property type="evidence" value="ECO:0007669"/>
    <property type="project" value="InterPro"/>
</dbReference>
<evidence type="ECO:0000256" key="3">
    <source>
        <dbReference type="ARBA" id="ARBA00007121"/>
    </source>
</evidence>
<dbReference type="PROSITE" id="PS50902">
    <property type="entry name" value="FLAVODOXIN_LIKE"/>
    <property type="match status" value="1"/>
</dbReference>
<evidence type="ECO:0000259" key="8">
    <source>
        <dbReference type="PROSITE" id="PS50902"/>
    </source>
</evidence>
<evidence type="ECO:0000313" key="9">
    <source>
        <dbReference type="EMBL" id="MBE9028448.1"/>
    </source>
</evidence>
<dbReference type="AlphaFoldDB" id="A0A928VIM4"/>
<dbReference type="SMART" id="SM00903">
    <property type="entry name" value="Flavin_Reduct"/>
    <property type="match status" value="1"/>
</dbReference>
<dbReference type="Pfam" id="PF01613">
    <property type="entry name" value="Flavin_Reduct"/>
    <property type="match status" value="1"/>
</dbReference>
<dbReference type="PANTHER" id="PTHR32145">
    <property type="entry name" value="DIFLAVIN FLAVOPROTEIN A 2-RELATED"/>
    <property type="match status" value="1"/>
</dbReference>
<dbReference type="Gene3D" id="2.30.110.10">
    <property type="entry name" value="Electron Transport, Fmn-binding Protein, Chain A"/>
    <property type="match status" value="1"/>
</dbReference>
<dbReference type="EMBL" id="JADEXQ010000003">
    <property type="protein sequence ID" value="MBE9028448.1"/>
    <property type="molecule type" value="Genomic_DNA"/>
</dbReference>
<feature type="domain" description="Flavodoxin-like" evidence="8">
    <location>
        <begin position="262"/>
        <end position="400"/>
    </location>
</feature>
<dbReference type="InterPro" id="IPR001226">
    <property type="entry name" value="Flavodoxin_CS"/>
</dbReference>
<comment type="function">
    <text evidence="7">Mediates electron transfer from NADH to oxygen, reducing it to water. This modular protein has 3 redox cofactors, in other organisms the same activity requires 2 or 3 proteins.</text>
</comment>
<dbReference type="GO" id="GO:0016646">
    <property type="term" value="F:oxidoreductase activity, acting on the CH-NH group of donors, NAD or NADP as acceptor"/>
    <property type="evidence" value="ECO:0007669"/>
    <property type="project" value="UniProtKB-ARBA"/>
</dbReference>
<proteinExistence type="inferred from homology"/>